<dbReference type="PRINTS" id="PR01301">
    <property type="entry name" value="RGSPROTEIN"/>
</dbReference>
<dbReference type="Proteomes" id="UP000193380">
    <property type="component" value="Unassembled WGS sequence"/>
</dbReference>
<dbReference type="PaxDb" id="8022-A0A060YNN9"/>
<gene>
    <name evidence="3" type="ORF">GSONMT00037247001</name>
</gene>
<dbReference type="EMBL" id="FR914931">
    <property type="protein sequence ID" value="CDQ93331.1"/>
    <property type="molecule type" value="Genomic_DNA"/>
</dbReference>
<dbReference type="PANTHER" id="PTHR10845:SF32">
    <property type="entry name" value="REGULATOR OF G-PROTEIN SIGNALING 13"/>
    <property type="match status" value="1"/>
</dbReference>
<dbReference type="GeneTree" id="ENSGT00940000158520"/>
<evidence type="ECO:0000259" key="2">
    <source>
        <dbReference type="PROSITE" id="PS50132"/>
    </source>
</evidence>
<keyword evidence="1" id="KW-0734">Signal transduction inhibitor</keyword>
<reference evidence="3" key="1">
    <citation type="journal article" date="2014" name="Nat. Commun.">
        <title>The rainbow trout genome provides novel insights into evolution after whole-genome duplication in vertebrates.</title>
        <authorList>
            <person name="Berthelot C."/>
            <person name="Brunet F."/>
            <person name="Chalopin D."/>
            <person name="Juanchich A."/>
            <person name="Bernard M."/>
            <person name="Noel B."/>
            <person name="Bento P."/>
            <person name="Da Silva C."/>
            <person name="Labadie K."/>
            <person name="Alberti A."/>
            <person name="Aury J.M."/>
            <person name="Louis A."/>
            <person name="Dehais P."/>
            <person name="Bardou P."/>
            <person name="Montfort J."/>
            <person name="Klopp C."/>
            <person name="Cabau C."/>
            <person name="Gaspin C."/>
            <person name="Thorgaard G.H."/>
            <person name="Boussaha M."/>
            <person name="Quillet E."/>
            <person name="Guyomard R."/>
            <person name="Galiana D."/>
            <person name="Bobe J."/>
            <person name="Volff J.N."/>
            <person name="Genet C."/>
            <person name="Wincker P."/>
            <person name="Jaillon O."/>
            <person name="Roest Crollius H."/>
            <person name="Guiguen Y."/>
        </authorList>
    </citation>
    <scope>NUCLEOTIDE SEQUENCE [LARGE SCALE GENOMIC DNA]</scope>
</reference>
<dbReference type="InterPro" id="IPR036305">
    <property type="entry name" value="RGS_sf"/>
</dbReference>
<evidence type="ECO:0000313" key="4">
    <source>
        <dbReference type="Ensembl" id="ENSOMYP00000116431.1"/>
    </source>
</evidence>
<evidence type="ECO:0000313" key="3">
    <source>
        <dbReference type="EMBL" id="CDQ93331.1"/>
    </source>
</evidence>
<reference evidence="3" key="2">
    <citation type="submission" date="2014-03" db="EMBL/GenBank/DDBJ databases">
        <authorList>
            <person name="Genoscope - CEA"/>
        </authorList>
    </citation>
    <scope>NUCLEOTIDE SEQUENCE</scope>
</reference>
<dbReference type="PANTHER" id="PTHR10845">
    <property type="entry name" value="REGULATOR OF G PROTEIN SIGNALING"/>
    <property type="match status" value="1"/>
</dbReference>
<reference evidence="4 6" key="3">
    <citation type="submission" date="2020-07" db="EMBL/GenBank/DDBJ databases">
        <title>A long reads based de novo assembly of the rainbow trout Arlee double haploid line genome.</title>
        <authorList>
            <person name="Gao G."/>
            <person name="Palti Y."/>
        </authorList>
    </citation>
    <scope>NUCLEOTIDE SEQUENCE [LARGE SCALE GENOMIC DNA]</scope>
</reference>
<dbReference type="GO" id="GO:0009968">
    <property type="term" value="P:negative regulation of signal transduction"/>
    <property type="evidence" value="ECO:0007669"/>
    <property type="project" value="UniProtKB-KW"/>
</dbReference>
<dbReference type="Ensembl" id="ENSOMYT00000122775.1">
    <property type="protein sequence ID" value="ENSOMYP00000116431.1"/>
    <property type="gene ID" value="ENSOMYG00000077225.1"/>
</dbReference>
<evidence type="ECO:0000313" key="5">
    <source>
        <dbReference type="Proteomes" id="UP000193380"/>
    </source>
</evidence>
<dbReference type="Pfam" id="PF00615">
    <property type="entry name" value="RGS"/>
    <property type="match status" value="1"/>
</dbReference>
<feature type="domain" description="RGS" evidence="2">
    <location>
        <begin position="62"/>
        <end position="178"/>
    </location>
</feature>
<dbReference type="InterPro" id="IPR044926">
    <property type="entry name" value="RGS_subdomain_2"/>
</dbReference>
<name>A0A060YNN9_ONCMY</name>
<accession>A0A060YNN9</accession>
<protein>
    <submittedName>
        <fullName evidence="4">Regulator of G protein signaling 13b</fullName>
    </submittedName>
</protein>
<dbReference type="Proteomes" id="UP000694395">
    <property type="component" value="Chromosome 30"/>
</dbReference>
<dbReference type="InterPro" id="IPR024066">
    <property type="entry name" value="RGS_subdom1/3"/>
</dbReference>
<dbReference type="AlphaFoldDB" id="A0A060YNN9"/>
<dbReference type="PROSITE" id="PS50132">
    <property type="entry name" value="RGS"/>
    <property type="match status" value="1"/>
</dbReference>
<dbReference type="SMART" id="SM00315">
    <property type="entry name" value="RGS"/>
    <property type="match status" value="1"/>
</dbReference>
<keyword evidence="6" id="KW-1185">Reference proteome</keyword>
<organism evidence="3 5">
    <name type="scientific">Oncorhynchus mykiss</name>
    <name type="common">Rainbow trout</name>
    <name type="synonym">Salmo gairdneri</name>
    <dbReference type="NCBI Taxonomy" id="8022"/>
    <lineage>
        <taxon>Eukaryota</taxon>
        <taxon>Metazoa</taxon>
        <taxon>Chordata</taxon>
        <taxon>Craniata</taxon>
        <taxon>Vertebrata</taxon>
        <taxon>Euteleostomi</taxon>
        <taxon>Actinopterygii</taxon>
        <taxon>Neopterygii</taxon>
        <taxon>Teleostei</taxon>
        <taxon>Protacanthopterygii</taxon>
        <taxon>Salmoniformes</taxon>
        <taxon>Salmonidae</taxon>
        <taxon>Salmoninae</taxon>
        <taxon>Oncorhynchus</taxon>
    </lineage>
</organism>
<dbReference type="STRING" id="8022.A0A060YNN9"/>
<dbReference type="FunFam" id="1.10.167.10:FF:000001">
    <property type="entry name" value="Putative regulator of g-protein signaling 12"/>
    <property type="match status" value="1"/>
</dbReference>
<dbReference type="Gene3D" id="1.10.196.10">
    <property type="match status" value="2"/>
</dbReference>
<evidence type="ECO:0000313" key="6">
    <source>
        <dbReference type="Proteomes" id="UP000694395"/>
    </source>
</evidence>
<proteinExistence type="predicted"/>
<dbReference type="FunFam" id="1.10.196.10:FF:000001">
    <property type="entry name" value="Regulator of G-protein signaling 8"/>
    <property type="match status" value="1"/>
</dbReference>
<dbReference type="SUPFAM" id="SSF48097">
    <property type="entry name" value="Regulator of G-protein signaling, RGS"/>
    <property type="match status" value="1"/>
</dbReference>
<dbReference type="InterPro" id="IPR016137">
    <property type="entry name" value="RGS"/>
</dbReference>
<evidence type="ECO:0000256" key="1">
    <source>
        <dbReference type="ARBA" id="ARBA00022700"/>
    </source>
</evidence>
<sequence>MPSLIITETLIQTQHFNMEQDDRRRNKNLGKNFMCRLQCMFSHSPTSESRLSLEDTQQWSQSLERLLESKYGLATFRTFLKSEFSDENIEFWLTCEEYKKIKSSFRMSSKAKKIYEHFIKAEAPKEINIDYHTREQIKRAVKNPTLQCFDDAQKIVYGLMERDSYPRFLRSDIYRSLLDSLAADAVKG</sequence>
<dbReference type="OrthoDB" id="196547at2759"/>
<dbReference type="Gene3D" id="1.10.167.10">
    <property type="entry name" value="Regulator of G-protein Signalling 4, domain 2"/>
    <property type="match status" value="1"/>
</dbReference>
<reference evidence="4" key="4">
    <citation type="submission" date="2025-05" db="UniProtKB">
        <authorList>
            <consortium name="Ensembl"/>
        </authorList>
    </citation>
    <scope>IDENTIFICATION</scope>
</reference>